<protein>
    <submittedName>
        <fullName evidence="1">Uncharacterized protein</fullName>
    </submittedName>
</protein>
<dbReference type="Proteomes" id="UP001595859">
    <property type="component" value="Unassembled WGS sequence"/>
</dbReference>
<reference evidence="2" key="1">
    <citation type="journal article" date="2019" name="Int. J. Syst. Evol. Microbiol.">
        <title>The Global Catalogue of Microorganisms (GCM) 10K type strain sequencing project: providing services to taxonomists for standard genome sequencing and annotation.</title>
        <authorList>
            <consortium name="The Broad Institute Genomics Platform"/>
            <consortium name="The Broad Institute Genome Sequencing Center for Infectious Disease"/>
            <person name="Wu L."/>
            <person name="Ma J."/>
        </authorList>
    </citation>
    <scope>NUCLEOTIDE SEQUENCE [LARGE SCALE GENOMIC DNA]</scope>
    <source>
        <strain evidence="2">ZS-22-S1</strain>
    </source>
</reference>
<sequence>MSWGEYRQQLEAYGSLYPRYGETFVTQEVAYIEQLAARHPEDYEVLVSFSMLPGTRDALLEAGARDLAVSQGVRELGLDYLPVLATKKAGRSQVHIKVELGYLNFGLRKGSVKIFNDRILGWEIVQVFHDE</sequence>
<name>A0ABV9S8E4_9PSEU</name>
<evidence type="ECO:0000313" key="1">
    <source>
        <dbReference type="EMBL" id="MFC4856926.1"/>
    </source>
</evidence>
<dbReference type="RefSeq" id="WP_378058916.1">
    <property type="nucleotide sequence ID" value="NZ_JBHSIS010000014.1"/>
</dbReference>
<comment type="caution">
    <text evidence="1">The sequence shown here is derived from an EMBL/GenBank/DDBJ whole genome shotgun (WGS) entry which is preliminary data.</text>
</comment>
<evidence type="ECO:0000313" key="2">
    <source>
        <dbReference type="Proteomes" id="UP001595859"/>
    </source>
</evidence>
<organism evidence="1 2">
    <name type="scientific">Actinophytocola glycyrrhizae</name>
    <dbReference type="NCBI Taxonomy" id="2044873"/>
    <lineage>
        <taxon>Bacteria</taxon>
        <taxon>Bacillati</taxon>
        <taxon>Actinomycetota</taxon>
        <taxon>Actinomycetes</taxon>
        <taxon>Pseudonocardiales</taxon>
        <taxon>Pseudonocardiaceae</taxon>
    </lineage>
</organism>
<keyword evidence="2" id="KW-1185">Reference proteome</keyword>
<dbReference type="EMBL" id="JBHSIS010000014">
    <property type="protein sequence ID" value="MFC4856926.1"/>
    <property type="molecule type" value="Genomic_DNA"/>
</dbReference>
<proteinExistence type="predicted"/>
<gene>
    <name evidence="1" type="ORF">ACFPCV_25790</name>
</gene>
<accession>A0ABV9S8E4</accession>